<comment type="caution">
    <text evidence="2">The sequence shown here is derived from an EMBL/GenBank/DDBJ whole genome shotgun (WGS) entry which is preliminary data.</text>
</comment>
<accession>A0A8H7E210</accession>
<dbReference type="OrthoDB" id="3565018at2759"/>
<dbReference type="EMBL" id="JAACFV010000065">
    <property type="protein sequence ID" value="KAF7507654.1"/>
    <property type="molecule type" value="Genomic_DNA"/>
</dbReference>
<dbReference type="Pfam" id="PF24476">
    <property type="entry name" value="DUF7580"/>
    <property type="match status" value="1"/>
</dbReference>
<gene>
    <name evidence="2" type="ORF">GJ744_010207</name>
</gene>
<evidence type="ECO:0000313" key="3">
    <source>
        <dbReference type="Proteomes" id="UP000606974"/>
    </source>
</evidence>
<evidence type="ECO:0000313" key="2">
    <source>
        <dbReference type="EMBL" id="KAF7507654.1"/>
    </source>
</evidence>
<reference evidence="2" key="1">
    <citation type="submission" date="2020-02" db="EMBL/GenBank/DDBJ databases">
        <authorList>
            <person name="Palmer J.M."/>
        </authorList>
    </citation>
    <scope>NUCLEOTIDE SEQUENCE</scope>
    <source>
        <strain evidence="2">EPUS1.4</strain>
        <tissue evidence="2">Thallus</tissue>
    </source>
</reference>
<dbReference type="PANTHER" id="PTHR35186">
    <property type="entry name" value="ANK_REP_REGION DOMAIN-CONTAINING PROTEIN"/>
    <property type="match status" value="1"/>
</dbReference>
<dbReference type="PANTHER" id="PTHR35186:SF4">
    <property type="entry name" value="PRION-INHIBITION AND PROPAGATION HELO DOMAIN-CONTAINING PROTEIN"/>
    <property type="match status" value="1"/>
</dbReference>
<dbReference type="InterPro" id="IPR056002">
    <property type="entry name" value="DUF7580"/>
</dbReference>
<dbReference type="AlphaFoldDB" id="A0A8H7E210"/>
<feature type="domain" description="DUF7580" evidence="1">
    <location>
        <begin position="2"/>
        <end position="149"/>
    </location>
</feature>
<name>A0A8H7E210_9EURO</name>
<evidence type="ECO:0000259" key="1">
    <source>
        <dbReference type="Pfam" id="PF24476"/>
    </source>
</evidence>
<sequence>MNDSWDLSDIFFVNDTSVNTAVPELGQAYVSRSFASKPKSTDIKWRSRSFIQNEMVFALGVALLELSFGRPLLSFKTQDDLDSHGQETMFTEYSIAHRLIKNIDSRELPYFASAVTRCIRLNFDTNSTRLDDSEFMHMYYRGVVEPLQNLHTFATTK</sequence>
<protein>
    <recommendedName>
        <fullName evidence="1">DUF7580 domain-containing protein</fullName>
    </recommendedName>
</protein>
<keyword evidence="3" id="KW-1185">Reference proteome</keyword>
<dbReference type="Proteomes" id="UP000606974">
    <property type="component" value="Unassembled WGS sequence"/>
</dbReference>
<proteinExistence type="predicted"/>
<organism evidence="2 3">
    <name type="scientific">Endocarpon pusillum</name>
    <dbReference type="NCBI Taxonomy" id="364733"/>
    <lineage>
        <taxon>Eukaryota</taxon>
        <taxon>Fungi</taxon>
        <taxon>Dikarya</taxon>
        <taxon>Ascomycota</taxon>
        <taxon>Pezizomycotina</taxon>
        <taxon>Eurotiomycetes</taxon>
        <taxon>Chaetothyriomycetidae</taxon>
        <taxon>Verrucariales</taxon>
        <taxon>Verrucariaceae</taxon>
        <taxon>Endocarpon</taxon>
    </lineage>
</organism>